<name>A0A0M8MVN2_9BASI</name>
<dbReference type="STRING" id="77020.A0A0M8MVN2"/>
<proteinExistence type="predicted"/>
<dbReference type="EMBL" id="LGAV01000002">
    <property type="protein sequence ID" value="KOS15244.1"/>
    <property type="molecule type" value="Genomic_DNA"/>
</dbReference>
<feature type="signal peptide" evidence="3">
    <location>
        <begin position="1"/>
        <end position="22"/>
    </location>
</feature>
<dbReference type="RefSeq" id="XP_017992876.1">
    <property type="nucleotide sequence ID" value="XM_018136983.1"/>
</dbReference>
<evidence type="ECO:0000313" key="4">
    <source>
        <dbReference type="EMBL" id="KOS15244.1"/>
    </source>
</evidence>
<evidence type="ECO:0000256" key="3">
    <source>
        <dbReference type="SAM" id="SignalP"/>
    </source>
</evidence>
<dbReference type="InterPro" id="IPR051380">
    <property type="entry name" value="pH-response_reg_palI/RIM9"/>
</dbReference>
<dbReference type="Proteomes" id="UP000037751">
    <property type="component" value="Unassembled WGS sequence"/>
</dbReference>
<feature type="compositionally biased region" description="Basic residues" evidence="1">
    <location>
        <begin position="337"/>
        <end position="351"/>
    </location>
</feature>
<feature type="chain" id="PRO_5005818739" description="Pali-domain-containing protein" evidence="3">
    <location>
        <begin position="23"/>
        <end position="455"/>
    </location>
</feature>
<keyword evidence="2" id="KW-0812">Transmembrane</keyword>
<organism evidence="4 5">
    <name type="scientific">Malassezia pachydermatis</name>
    <dbReference type="NCBI Taxonomy" id="77020"/>
    <lineage>
        <taxon>Eukaryota</taxon>
        <taxon>Fungi</taxon>
        <taxon>Dikarya</taxon>
        <taxon>Basidiomycota</taxon>
        <taxon>Ustilaginomycotina</taxon>
        <taxon>Malasseziomycetes</taxon>
        <taxon>Malasseziales</taxon>
        <taxon>Malasseziaceae</taxon>
        <taxon>Malassezia</taxon>
    </lineage>
</organism>
<dbReference type="GeneID" id="28728858"/>
<keyword evidence="2" id="KW-0472">Membrane</keyword>
<evidence type="ECO:0000313" key="5">
    <source>
        <dbReference type="Proteomes" id="UP000037751"/>
    </source>
</evidence>
<dbReference type="GO" id="GO:0032153">
    <property type="term" value="C:cell division site"/>
    <property type="evidence" value="ECO:0007669"/>
    <property type="project" value="TreeGrafter"/>
</dbReference>
<dbReference type="PANTHER" id="PTHR28013:SF4">
    <property type="entry name" value="MARVEL DOMAIN-CONTAINING PROTEIN"/>
    <property type="match status" value="1"/>
</dbReference>
<feature type="compositionally biased region" description="Basic residues" evidence="1">
    <location>
        <begin position="308"/>
        <end position="325"/>
    </location>
</feature>
<feature type="region of interest" description="Disordered" evidence="1">
    <location>
        <begin position="255"/>
        <end position="355"/>
    </location>
</feature>
<reference evidence="4 5" key="1">
    <citation type="submission" date="2015-07" db="EMBL/GenBank/DDBJ databases">
        <title>Draft Genome Sequence of Malassezia furfur CBS1878 and Malassezia pachydermatis CBS1879.</title>
        <authorList>
            <person name="Triana S."/>
            <person name="Ohm R."/>
            <person name="Gonzalez A."/>
            <person name="DeCock H."/>
            <person name="Restrepo S."/>
            <person name="Celis A."/>
        </authorList>
    </citation>
    <scope>NUCLEOTIDE SEQUENCE [LARGE SCALE GENOMIC DNA]</scope>
    <source>
        <strain evidence="4 5">CBS 1879</strain>
    </source>
</reference>
<evidence type="ECO:0000256" key="1">
    <source>
        <dbReference type="SAM" id="MobiDB-lite"/>
    </source>
</evidence>
<dbReference type="AlphaFoldDB" id="A0A0M8MVN2"/>
<dbReference type="PANTHER" id="PTHR28013">
    <property type="entry name" value="PROTEIN DCV1-RELATED"/>
    <property type="match status" value="1"/>
</dbReference>
<sequence>MGTVSGAGRMIAFLAFLLLGSAFVLELINSVSVPYIESLYFLNLKVKTGDLNANIGIWGWCASSGGQAWQCKYKGLDSYNNFIDPRVIQQTNKSDFFYGNSITRALVLQPIAAGFTGLAAGAALLGFCVSTFAWVLLAILACLLTIAATVLELVFFIHARDALTKYYSKVANTGEFSANLGNAMWVQVAALAAAVVGTLLMILAYTLNRTSVSERPHEPTPLPMSNKRDDSVYAAPVTDSYGAYSHPQYGYTPPSAAVETSGAGRAYDPNQPYETGVTPYPNRYSQVYNAKEAGSRPIERTKKDERRHSRHHNKRHGKHRSHSHSQPRDQYFANRGSHSRRHSRHTSRGHGHMYDDEFYDNKDDVVPRHSYEYEYDFDAFPARRMSFEYGNNSHVRQRSMGGYSRPHSQAALARSSSRASRLYPADSGEVNYDTLPRRTANDQARWQRHSHRFSY</sequence>
<dbReference type="GO" id="GO:0005886">
    <property type="term" value="C:plasma membrane"/>
    <property type="evidence" value="ECO:0007669"/>
    <property type="project" value="InterPro"/>
</dbReference>
<keyword evidence="5" id="KW-1185">Reference proteome</keyword>
<feature type="transmembrane region" description="Helical" evidence="2">
    <location>
        <begin position="184"/>
        <end position="207"/>
    </location>
</feature>
<evidence type="ECO:0008006" key="6">
    <source>
        <dbReference type="Google" id="ProtNLM"/>
    </source>
</evidence>
<protein>
    <recommendedName>
        <fullName evidence="6">Pali-domain-containing protein</fullName>
    </recommendedName>
</protein>
<dbReference type="VEuPathDB" id="FungiDB:Malapachy_2494"/>
<accession>A0A0M8MVN2</accession>
<dbReference type="GO" id="GO:0035838">
    <property type="term" value="C:growing cell tip"/>
    <property type="evidence" value="ECO:0007669"/>
    <property type="project" value="TreeGrafter"/>
</dbReference>
<keyword evidence="2" id="KW-1133">Transmembrane helix</keyword>
<keyword evidence="3" id="KW-0732">Signal</keyword>
<gene>
    <name evidence="4" type="ORF">Malapachy_2494</name>
</gene>
<dbReference type="Pfam" id="PF06687">
    <property type="entry name" value="SUR7"/>
    <property type="match status" value="1"/>
</dbReference>
<comment type="caution">
    <text evidence="4">The sequence shown here is derived from an EMBL/GenBank/DDBJ whole genome shotgun (WGS) entry which is preliminary data.</text>
</comment>
<feature type="transmembrane region" description="Helical" evidence="2">
    <location>
        <begin position="106"/>
        <end position="127"/>
    </location>
</feature>
<feature type="compositionally biased region" description="Basic and acidic residues" evidence="1">
    <location>
        <begin position="293"/>
        <end position="307"/>
    </location>
</feature>
<dbReference type="OrthoDB" id="2354757at2759"/>
<feature type="transmembrane region" description="Helical" evidence="2">
    <location>
        <begin position="134"/>
        <end position="157"/>
    </location>
</feature>
<dbReference type="InterPro" id="IPR009571">
    <property type="entry name" value="SUR7/Rim9-like_fungi"/>
</dbReference>
<evidence type="ECO:0000256" key="2">
    <source>
        <dbReference type="SAM" id="Phobius"/>
    </source>
</evidence>